<dbReference type="Proteomes" id="UP001151699">
    <property type="component" value="Chromosome A"/>
</dbReference>
<sequence length="206" mass="24246">MFVNTLLPSEGNENYGNIDLPIFDRSLKTKGMMNMTTITSEEREQRLRDHQDKMRKEYAAMKATYVALRRQSEDLTNDVCLSCMELCFQRDVQHIDTFEPHSSVRRLQDDLLDEHEKHNYRYGRLPSSAENILDGLEHEEDIQFNLNNIRSQTEEKPTVAPSMLTQKDVDDSFYEQVTLHSIGVERPNEEPSTCNQQRLRRWYNAK</sequence>
<dbReference type="EMBL" id="WJQU01000001">
    <property type="protein sequence ID" value="KAJ6648989.1"/>
    <property type="molecule type" value="Genomic_DNA"/>
</dbReference>
<accession>A0A9Q0NES8</accession>
<evidence type="ECO:0000313" key="2">
    <source>
        <dbReference type="Proteomes" id="UP001151699"/>
    </source>
</evidence>
<name>A0A9Q0NES8_9DIPT</name>
<protein>
    <submittedName>
        <fullName evidence="1">Uncharacterized protein</fullName>
    </submittedName>
</protein>
<organism evidence="1 2">
    <name type="scientific">Pseudolycoriella hygida</name>
    <dbReference type="NCBI Taxonomy" id="35572"/>
    <lineage>
        <taxon>Eukaryota</taxon>
        <taxon>Metazoa</taxon>
        <taxon>Ecdysozoa</taxon>
        <taxon>Arthropoda</taxon>
        <taxon>Hexapoda</taxon>
        <taxon>Insecta</taxon>
        <taxon>Pterygota</taxon>
        <taxon>Neoptera</taxon>
        <taxon>Endopterygota</taxon>
        <taxon>Diptera</taxon>
        <taxon>Nematocera</taxon>
        <taxon>Sciaroidea</taxon>
        <taxon>Sciaridae</taxon>
        <taxon>Pseudolycoriella</taxon>
    </lineage>
</organism>
<comment type="caution">
    <text evidence="1">The sequence shown here is derived from an EMBL/GenBank/DDBJ whole genome shotgun (WGS) entry which is preliminary data.</text>
</comment>
<gene>
    <name evidence="1" type="ORF">Bhyg_04221</name>
</gene>
<evidence type="ECO:0000313" key="1">
    <source>
        <dbReference type="EMBL" id="KAJ6648989.1"/>
    </source>
</evidence>
<keyword evidence="2" id="KW-1185">Reference proteome</keyword>
<dbReference type="AlphaFoldDB" id="A0A9Q0NES8"/>
<proteinExistence type="predicted"/>
<reference evidence="1" key="1">
    <citation type="submission" date="2022-07" db="EMBL/GenBank/DDBJ databases">
        <authorList>
            <person name="Trinca V."/>
            <person name="Uliana J.V.C."/>
            <person name="Torres T.T."/>
            <person name="Ward R.J."/>
            <person name="Monesi N."/>
        </authorList>
    </citation>
    <scope>NUCLEOTIDE SEQUENCE</scope>
    <source>
        <strain evidence="1">HSMRA1968</strain>
        <tissue evidence="1">Whole embryos</tissue>
    </source>
</reference>